<protein>
    <submittedName>
        <fullName evidence="1">Uncharacterized protein</fullName>
    </submittedName>
</protein>
<dbReference type="Proteomes" id="UP000790347">
    <property type="component" value="Unassembled WGS sequence"/>
</dbReference>
<sequence length="95" mass="10640">MDNEESHGRNMDLFGFIISSEKKFFEYTIIHDVLKTHPDEWSNYFFESPSGIINAEFTEPPSTNKQTPLIKLAASDAKYATALAQSNGSPIRPTG</sequence>
<dbReference type="AlphaFoldDB" id="A0A922IB52"/>
<evidence type="ECO:0000313" key="1">
    <source>
        <dbReference type="EMBL" id="KAH9522633.1"/>
    </source>
</evidence>
<accession>A0A922IB52</accession>
<evidence type="ECO:0000313" key="2">
    <source>
        <dbReference type="Proteomes" id="UP000790347"/>
    </source>
</evidence>
<keyword evidence="2" id="KW-1185">Reference proteome</keyword>
<reference evidence="1" key="2">
    <citation type="journal article" date="2022" name="Res Sq">
        <title>Comparative Genomics Reveals Insights into the Divergent Evolution of Astigmatic Mites and Household Pest Adaptations.</title>
        <authorList>
            <person name="Xiong Q."/>
            <person name="Wan A.T.-Y."/>
            <person name="Liu X.-Y."/>
            <person name="Fung C.S.-H."/>
            <person name="Xiao X."/>
            <person name="Malainual N."/>
            <person name="Hou J."/>
            <person name="Wang L."/>
            <person name="Wang M."/>
            <person name="Yang K."/>
            <person name="Cui Y."/>
            <person name="Leung E."/>
            <person name="Nong W."/>
            <person name="Shin S.-K."/>
            <person name="Au S."/>
            <person name="Jeong K.Y."/>
            <person name="Chew F.T."/>
            <person name="Hui J."/>
            <person name="Leung T.F."/>
            <person name="Tungtrongchitr A."/>
            <person name="Zhong N."/>
            <person name="Liu Z."/>
            <person name="Tsui S."/>
        </authorList>
    </citation>
    <scope>NUCLEOTIDE SEQUENCE</scope>
    <source>
        <strain evidence="1">Derf</strain>
        <tissue evidence="1">Whole organism</tissue>
    </source>
</reference>
<proteinExistence type="predicted"/>
<dbReference type="EMBL" id="ASGP02000002">
    <property type="protein sequence ID" value="KAH9522633.1"/>
    <property type="molecule type" value="Genomic_DNA"/>
</dbReference>
<name>A0A922IB52_DERFA</name>
<comment type="caution">
    <text evidence="1">The sequence shown here is derived from an EMBL/GenBank/DDBJ whole genome shotgun (WGS) entry which is preliminary data.</text>
</comment>
<organism evidence="1 2">
    <name type="scientific">Dermatophagoides farinae</name>
    <name type="common">American house dust mite</name>
    <dbReference type="NCBI Taxonomy" id="6954"/>
    <lineage>
        <taxon>Eukaryota</taxon>
        <taxon>Metazoa</taxon>
        <taxon>Ecdysozoa</taxon>
        <taxon>Arthropoda</taxon>
        <taxon>Chelicerata</taxon>
        <taxon>Arachnida</taxon>
        <taxon>Acari</taxon>
        <taxon>Acariformes</taxon>
        <taxon>Sarcoptiformes</taxon>
        <taxon>Astigmata</taxon>
        <taxon>Psoroptidia</taxon>
        <taxon>Analgoidea</taxon>
        <taxon>Pyroglyphidae</taxon>
        <taxon>Dermatophagoidinae</taxon>
        <taxon>Dermatophagoides</taxon>
    </lineage>
</organism>
<gene>
    <name evidence="1" type="ORF">DERF_006200</name>
</gene>
<reference evidence="1" key="1">
    <citation type="submission" date="2013-05" db="EMBL/GenBank/DDBJ databases">
        <authorList>
            <person name="Yim A.K.Y."/>
            <person name="Chan T.F."/>
            <person name="Ji K.M."/>
            <person name="Liu X.Y."/>
            <person name="Zhou J.W."/>
            <person name="Li R.Q."/>
            <person name="Yang K.Y."/>
            <person name="Li J."/>
            <person name="Li M."/>
            <person name="Law P.T.W."/>
            <person name="Wu Y.L."/>
            <person name="Cai Z.L."/>
            <person name="Qin H."/>
            <person name="Bao Y."/>
            <person name="Leung R.K.K."/>
            <person name="Ng P.K.S."/>
            <person name="Zou J."/>
            <person name="Zhong X.J."/>
            <person name="Ran P.X."/>
            <person name="Zhong N.S."/>
            <person name="Liu Z.G."/>
            <person name="Tsui S.K.W."/>
        </authorList>
    </citation>
    <scope>NUCLEOTIDE SEQUENCE</scope>
    <source>
        <strain evidence="1">Derf</strain>
        <tissue evidence="1">Whole organism</tissue>
    </source>
</reference>